<evidence type="ECO:0000256" key="1">
    <source>
        <dbReference type="SAM" id="MobiDB-lite"/>
    </source>
</evidence>
<comment type="caution">
    <text evidence="2">The sequence shown here is derived from an EMBL/GenBank/DDBJ whole genome shotgun (WGS) entry which is preliminary data.</text>
</comment>
<feature type="region of interest" description="Disordered" evidence="1">
    <location>
        <begin position="94"/>
        <end position="126"/>
    </location>
</feature>
<organism evidence="2 3">
    <name type="scientific">Colletotrichum chrysophilum</name>
    <dbReference type="NCBI Taxonomy" id="1836956"/>
    <lineage>
        <taxon>Eukaryota</taxon>
        <taxon>Fungi</taxon>
        <taxon>Dikarya</taxon>
        <taxon>Ascomycota</taxon>
        <taxon>Pezizomycotina</taxon>
        <taxon>Sordariomycetes</taxon>
        <taxon>Hypocreomycetidae</taxon>
        <taxon>Glomerellales</taxon>
        <taxon>Glomerellaceae</taxon>
        <taxon>Colletotrichum</taxon>
        <taxon>Colletotrichum gloeosporioides species complex</taxon>
    </lineage>
</organism>
<evidence type="ECO:0000313" key="2">
    <source>
        <dbReference type="EMBL" id="KAK1837376.1"/>
    </source>
</evidence>
<name>A0AAD9E9W3_9PEZI</name>
<sequence>MKQKIRELEQQVNTQANMLAFLGEPAHPWISVETPQFHGVEGIDCSGPSQPLSPEASKAIPAPYTLSTTSPPHSIQGVTTKPAYVPHRGLVWSPEAVSGEAIDTSGAGDTYPNEKIGTPSPTSGTS</sequence>
<dbReference type="AlphaFoldDB" id="A0AAD9E9W3"/>
<accession>A0AAD9E9W3</accession>
<keyword evidence="3" id="KW-1185">Reference proteome</keyword>
<gene>
    <name evidence="2" type="ORF">CCHR01_20003</name>
</gene>
<evidence type="ECO:0000313" key="3">
    <source>
        <dbReference type="Proteomes" id="UP001243330"/>
    </source>
</evidence>
<dbReference type="EMBL" id="JAQOWY010001397">
    <property type="protein sequence ID" value="KAK1837376.1"/>
    <property type="molecule type" value="Genomic_DNA"/>
</dbReference>
<dbReference type="Proteomes" id="UP001243330">
    <property type="component" value="Unassembled WGS sequence"/>
</dbReference>
<reference evidence="2" key="1">
    <citation type="submission" date="2023-01" db="EMBL/GenBank/DDBJ databases">
        <title>Colletotrichum chrysophilum M932 genome sequence.</title>
        <authorList>
            <person name="Baroncelli R."/>
        </authorList>
    </citation>
    <scope>NUCLEOTIDE SEQUENCE</scope>
    <source>
        <strain evidence="2">M932</strain>
    </source>
</reference>
<protein>
    <submittedName>
        <fullName evidence="2">Uncharacterized protein</fullName>
    </submittedName>
</protein>
<proteinExistence type="predicted"/>